<dbReference type="InterPro" id="IPR022399">
    <property type="entry name" value="TadA-like_ATPase"/>
</dbReference>
<gene>
    <name evidence="3" type="ORF">MA47_03710</name>
</gene>
<organism evidence="3 4">
    <name type="scientific">Corynebacterium auriscanis</name>
    <dbReference type="NCBI Taxonomy" id="99807"/>
    <lineage>
        <taxon>Bacteria</taxon>
        <taxon>Bacillati</taxon>
        <taxon>Actinomycetota</taxon>
        <taxon>Actinomycetes</taxon>
        <taxon>Mycobacteriales</taxon>
        <taxon>Corynebacteriaceae</taxon>
        <taxon>Corynebacterium</taxon>
    </lineage>
</organism>
<dbReference type="RefSeq" id="WP_035113518.1">
    <property type="nucleotide sequence ID" value="NZ_CP047046.1"/>
</dbReference>
<dbReference type="InterPro" id="IPR001482">
    <property type="entry name" value="T2SS/T4SS_dom"/>
</dbReference>
<evidence type="ECO:0000259" key="2">
    <source>
        <dbReference type="Pfam" id="PF00437"/>
    </source>
</evidence>
<feature type="domain" description="Bacterial type II secretion system protein E" evidence="2">
    <location>
        <begin position="129"/>
        <end position="315"/>
    </location>
</feature>
<evidence type="ECO:0000313" key="3">
    <source>
        <dbReference type="EMBL" id="KGM18793.1"/>
    </source>
</evidence>
<dbReference type="CDD" id="cd01130">
    <property type="entry name" value="VirB11-like_ATPase"/>
    <property type="match status" value="1"/>
</dbReference>
<dbReference type="InterPro" id="IPR027417">
    <property type="entry name" value="P-loop_NTPase"/>
</dbReference>
<keyword evidence="4" id="KW-1185">Reference proteome</keyword>
<dbReference type="InterPro" id="IPR050921">
    <property type="entry name" value="T4SS_GSP_E_ATPase"/>
</dbReference>
<dbReference type="GO" id="GO:0016887">
    <property type="term" value="F:ATP hydrolysis activity"/>
    <property type="evidence" value="ECO:0007669"/>
    <property type="project" value="InterPro"/>
</dbReference>
<protein>
    <submittedName>
        <fullName evidence="3">Type II/IV secretion system protein</fullName>
    </submittedName>
</protein>
<comment type="similarity">
    <text evidence="1">Belongs to the GSP E family.</text>
</comment>
<name>A0A0A2DHX4_9CORY</name>
<dbReference type="Gene3D" id="3.30.450.380">
    <property type="match status" value="1"/>
</dbReference>
<reference evidence="3 4" key="1">
    <citation type="submission" date="2014-10" db="EMBL/GenBank/DDBJ databases">
        <title>Whole Genome sequence of Corynebacterium auriscanis strain CIP 106629.</title>
        <authorList>
            <person name="Hassan S.S."/>
            <person name="Jamal S.B."/>
            <person name="Tiwari S."/>
            <person name="Oliveira L.D.C."/>
            <person name="Souza F."/>
            <person name="Mariano D.C."/>
            <person name="Almeida S."/>
            <person name="Dorella F."/>
            <person name="Pereira F."/>
            <person name="Carvalho A."/>
            <person name="Leal C.A."/>
            <person name="Soares S.D.C."/>
            <person name="Figueiredo H.C."/>
            <person name="Silva A."/>
            <person name="Azevedo V.A."/>
        </authorList>
    </citation>
    <scope>NUCLEOTIDE SEQUENCE [LARGE SCALE GENOMIC DNA]</scope>
    <source>
        <strain evidence="3 4">CIP 106629</strain>
    </source>
</reference>
<proteinExistence type="inferred from homology"/>
<dbReference type="SUPFAM" id="SSF52540">
    <property type="entry name" value="P-loop containing nucleoside triphosphate hydrolases"/>
    <property type="match status" value="1"/>
</dbReference>
<dbReference type="PANTHER" id="PTHR30486">
    <property type="entry name" value="TWITCHING MOTILITY PROTEIN PILT"/>
    <property type="match status" value="1"/>
</dbReference>
<comment type="caution">
    <text evidence="3">The sequence shown here is derived from an EMBL/GenBank/DDBJ whole genome shotgun (WGS) entry which is preliminary data.</text>
</comment>
<evidence type="ECO:0000313" key="4">
    <source>
        <dbReference type="Proteomes" id="UP000030145"/>
    </source>
</evidence>
<dbReference type="AlphaFoldDB" id="A0A0A2DHX4"/>
<evidence type="ECO:0000256" key="1">
    <source>
        <dbReference type="ARBA" id="ARBA00006611"/>
    </source>
</evidence>
<sequence length="378" mass="40168">MTHSFAQTIRLRLAERGISEASVEKISEVMPAETDVETIRQVQLELSGLGQLGQVLTDPWVTDVVVNADGTVWQDRGEGMEKLAVELSAEEARNLAVHMAATCGTRLDDAMPYADGVLTGLPSDIPATAIRMHAVLSPPVQGGTCISLRMLKTSGLSIEQLVKDRFVNAELAGALRGIVDSRKNVLISGGTGTGKTTLLATLLGEVPGWQRCIVVEDTPELMPEHPHVVSLTARRGNAEGQGAITMQTLVKQCLRMRPDRIVVGEIRGAEVADLLVALNTGHAGSAGTIHANSPGAVPGRLDALGAMAGMPERALARQAADGIDVLLHVARTSEGRKLTHVGQLALDDRHRLDVRLVWAHGPCDGWSNFMTGLGRQAA</sequence>
<accession>A0A0A2DHX4</accession>
<dbReference type="Gene3D" id="3.40.50.300">
    <property type="entry name" value="P-loop containing nucleotide triphosphate hydrolases"/>
    <property type="match status" value="1"/>
</dbReference>
<dbReference type="EMBL" id="JRVJ01000004">
    <property type="protein sequence ID" value="KGM18793.1"/>
    <property type="molecule type" value="Genomic_DNA"/>
</dbReference>
<dbReference type="GeneID" id="300553778"/>
<dbReference type="Proteomes" id="UP000030145">
    <property type="component" value="Unassembled WGS sequence"/>
</dbReference>
<dbReference type="Pfam" id="PF00437">
    <property type="entry name" value="T2SSE"/>
    <property type="match status" value="1"/>
</dbReference>
<dbReference type="NCBIfam" id="TIGR03819">
    <property type="entry name" value="heli_sec_ATPase"/>
    <property type="match status" value="1"/>
</dbReference>
<dbReference type="PANTHER" id="PTHR30486:SF6">
    <property type="entry name" value="TYPE IV PILUS RETRACTATION ATPASE PILT"/>
    <property type="match status" value="1"/>
</dbReference>